<dbReference type="Proteomes" id="UP000299102">
    <property type="component" value="Unassembled WGS sequence"/>
</dbReference>
<name>A0A4C1WJL0_EUMVA</name>
<organism evidence="2 3">
    <name type="scientific">Eumeta variegata</name>
    <name type="common">Bagworm moth</name>
    <name type="synonym">Eumeta japonica</name>
    <dbReference type="NCBI Taxonomy" id="151549"/>
    <lineage>
        <taxon>Eukaryota</taxon>
        <taxon>Metazoa</taxon>
        <taxon>Ecdysozoa</taxon>
        <taxon>Arthropoda</taxon>
        <taxon>Hexapoda</taxon>
        <taxon>Insecta</taxon>
        <taxon>Pterygota</taxon>
        <taxon>Neoptera</taxon>
        <taxon>Endopterygota</taxon>
        <taxon>Lepidoptera</taxon>
        <taxon>Glossata</taxon>
        <taxon>Ditrysia</taxon>
        <taxon>Tineoidea</taxon>
        <taxon>Psychidae</taxon>
        <taxon>Oiketicinae</taxon>
        <taxon>Eumeta</taxon>
    </lineage>
</organism>
<feature type="region of interest" description="Disordered" evidence="1">
    <location>
        <begin position="1"/>
        <end position="25"/>
    </location>
</feature>
<sequence>MRPRISSGDQSEGTPHTRPRRVSLNDGIKALRPLSARRRMRLGHCSPLMHLAKLRIRDSSVCECGLDDEDLNHIFLSCALYDHHHLLNSPRLWCPSPN</sequence>
<protein>
    <submittedName>
        <fullName evidence="2">Uncharacterized protein</fullName>
    </submittedName>
</protein>
<accession>A0A4C1WJL0</accession>
<reference evidence="2 3" key="1">
    <citation type="journal article" date="2019" name="Commun. Biol.">
        <title>The bagworm genome reveals a unique fibroin gene that provides high tensile strength.</title>
        <authorList>
            <person name="Kono N."/>
            <person name="Nakamura H."/>
            <person name="Ohtoshi R."/>
            <person name="Tomita M."/>
            <person name="Numata K."/>
            <person name="Arakawa K."/>
        </authorList>
    </citation>
    <scope>NUCLEOTIDE SEQUENCE [LARGE SCALE GENOMIC DNA]</scope>
</reference>
<gene>
    <name evidence="2" type="ORF">EVAR_25216_1</name>
</gene>
<dbReference type="AlphaFoldDB" id="A0A4C1WJL0"/>
<dbReference type="OrthoDB" id="8058536at2759"/>
<evidence type="ECO:0000256" key="1">
    <source>
        <dbReference type="SAM" id="MobiDB-lite"/>
    </source>
</evidence>
<evidence type="ECO:0000313" key="3">
    <source>
        <dbReference type="Proteomes" id="UP000299102"/>
    </source>
</evidence>
<evidence type="ECO:0000313" key="2">
    <source>
        <dbReference type="EMBL" id="GBP50519.1"/>
    </source>
</evidence>
<comment type="caution">
    <text evidence="2">The sequence shown here is derived from an EMBL/GenBank/DDBJ whole genome shotgun (WGS) entry which is preliminary data.</text>
</comment>
<proteinExistence type="predicted"/>
<dbReference type="EMBL" id="BGZK01000567">
    <property type="protein sequence ID" value="GBP50519.1"/>
    <property type="molecule type" value="Genomic_DNA"/>
</dbReference>
<keyword evidence="3" id="KW-1185">Reference proteome</keyword>